<dbReference type="InterPro" id="IPR031777">
    <property type="entry name" value="Sortilin_C"/>
</dbReference>
<evidence type="ECO:0000256" key="9">
    <source>
        <dbReference type="ARBA" id="ARBA00007041"/>
    </source>
</evidence>
<dbReference type="CDD" id="cd00112">
    <property type="entry name" value="LDLa"/>
    <property type="match status" value="8"/>
</dbReference>
<dbReference type="Pfam" id="PF15901">
    <property type="entry name" value="Sortilin_C"/>
    <property type="match status" value="1"/>
</dbReference>
<dbReference type="GO" id="GO:0005794">
    <property type="term" value="C:Golgi apparatus"/>
    <property type="evidence" value="ECO:0007669"/>
    <property type="project" value="UniProtKB-SubCell"/>
</dbReference>
<evidence type="ECO:0000256" key="17">
    <source>
        <dbReference type="ARBA" id="ARBA00022737"/>
    </source>
</evidence>
<dbReference type="SUPFAM" id="SSF49265">
    <property type="entry name" value="Fibronectin type III"/>
    <property type="match status" value="2"/>
</dbReference>
<feature type="domain" description="Fibronectin type-III" evidence="35">
    <location>
        <begin position="1760"/>
        <end position="1853"/>
    </location>
</feature>
<reference evidence="36" key="1">
    <citation type="submission" date="2020-11" db="EMBL/GenBank/DDBJ databases">
        <authorList>
            <person name="Tran Van P."/>
        </authorList>
    </citation>
    <scope>NUCLEOTIDE SEQUENCE</scope>
</reference>
<organism evidence="36">
    <name type="scientific">Medioppia subpectinata</name>
    <dbReference type="NCBI Taxonomy" id="1979941"/>
    <lineage>
        <taxon>Eukaryota</taxon>
        <taxon>Metazoa</taxon>
        <taxon>Ecdysozoa</taxon>
        <taxon>Arthropoda</taxon>
        <taxon>Chelicerata</taxon>
        <taxon>Arachnida</taxon>
        <taxon>Acari</taxon>
        <taxon>Acariformes</taxon>
        <taxon>Sarcoptiformes</taxon>
        <taxon>Oribatida</taxon>
        <taxon>Brachypylina</taxon>
        <taxon>Oppioidea</taxon>
        <taxon>Oppiidae</taxon>
        <taxon>Medioppia</taxon>
    </lineage>
</organism>
<dbReference type="Pfam" id="PF00058">
    <property type="entry name" value="Ldl_recept_b"/>
    <property type="match status" value="1"/>
</dbReference>
<sequence>MANKTGEEVEALKECIKDNAMEVAAKKFAVKALELDALLADRNKCQVKCSDITADINIPVPEMAVETNGDEPSAKRPKLSEKTGVDGSVGALKDDKKPVLFPLGVVHCNPFLREFVSIVKPYIHELSEDIQNLKIGIHLMVPRIEDGNNFGVEVQRDVLEAMTSIEEEMHERINSIHTYYTKRAELIAKVAEFPYNEDYRQAVTHRDHHFYKFLCTSLALVRNYYLSLHDVILKNGDRIRKPKSGSNEDTTTNMSTHLRLRSHAFLSLLICVSLLALICDSKLWLNKDLIGGDGSHPLFEGTDVDFAANRDKRSANNSVSNTPTPPKQSAAADELSQFVTTSALNDSHQQLTVHWAGKSTPIIICLAKNRPTSANISSAVYISRNYGKDFEKVTAFTLKNGSDAVINTFFISPAINSHYIFVDSLNKCLFITKDYGKTFKRIDLAFSPKTISLHATNVELVLMTSAATAGGNDLDSKLYLSEDFGANWRPIQERVKQFSWAVEGVDTNTNVNTIFVQRHEPNGLTSVLSSTDFFTNELNTKQWLTNVKEFEISGKYLFATRSLKLIGAHRSPGSHESYQLWVSYQRQDFRRALFPLSNHSVVIDYYIGDATEEVVMACLTFNDSTTHLYTSGENGLQFSLSLENILYFAPNVTKHPIGLDWNSDEPLADIHKVSGIRGVYIASKWKEPKKSIADLITLITMDMGSKWQRIRPPFIDADGGHIDCSLASNCSLHLSQKFSYLYPHLRLPPIVSRASAVGLIMASGVVGTSIKGKPNVYLSIDAGITWHQVLNGNYIFTFGDFGAIIVAISYYSKNGATNELKYSVDDGENWSTLKFSKEKIRIYGLMTEPGEKTTVFTLFGSREEGKHEWTVIQVNLTKVFKSQCVLPDDYKEWSPHDMDSGCLLGRREMFQRRVANHKCYNGHQYVRPVATLNCPCRHTDFECDVGFIRQNGGPKCVFDDRSSVDGFDPFSVPDWCKVGKIFNRTRGYRKISGDTCLGGEEDWYSPQPIPCPFVPKHDDQFVLFVQRQSISRLMLNEDKPVKESLVPQNYLINAIAADFDHKHNCLYWSDIGIDKIMRLCLDGRQSQPEVLVETGLESVEGIALNPINNHLYFVDGEQAKVEMIRTDITNEGRMRRTILTKASLEKPRGIALNVMTGYIFLTDWGNTRPAIIRCELDGENVKVLFNSSVVSWPNGIAVDYLTQKIYWVDAKRDYIASADFEGKHLSYISEGELTPHPFALGVFKNYIYFDDWNLQQIILMSKTDGSDRRIVLGEIAGAMDLKIITPQFSDSVNTCSDNKTSNCTHLCVMKPFGGHRCLCPDGLDVVKTPEGNEVCGCRGGEELMKSGICKPKKDAQTCGSDEFMCDNKLCIQKLWKCDKDDDCGDRSDEKDCVDHQCNENEFQCKRSNKCIPSHWKCDFDSDCMDGSDEDLAMCSSIYPKCNESTQFQCKNHRCIDRKLMCDMDDNCRDGSDEENCKTKDNKCKEDEFQCNNGDCVLAVWRCDGDNDCRDKSDESNCSRSSCNSWQFSCDHMKCIFKTWQCDGEYDCEDHTDEKDCPNSTVSIGTTTTTTTANPLDSCAGDWFRCSVGICVPLVWRCDRVDDCGDNSDELGCDYKNASAIVPAVPTQTGKESCSREMFECANSQCIWESWLCDGQNDCEGGEDEDNCHFGAKNCSDSQFRCIHSAGCVPLSAVCNGKDDCGDGTDEWGCSNERTDLIKPIRCPGFTCKSGECIEAHQRCNRRPDCFDASDENNCNQTYFAVNDLRVDFETITATEFTIKWKTPSSQRIFQFMPTYSRLNTSEWLNTTWIQSESFTFDKLKPGTTYNVSVYCKLVSETQPYPPLQYIAITTAFIAPSPPRDVKAKEMSGNRVLLSWSPPISSYGLIKGYRIYYTPPSPSSKVAVSASKTNSFLIDKPFETGIKYTFWVTTMTLNLESQYSNKTSLMIGSVLTIKDLNSKSITNSSVTIEWNTETKDAVKWSVEYRCDDYFMGFIKNLTTDKTWITVDGLSPGVNYQFKILPIINGFVVSNGVEDNIISVVTKGVILPSVAITDKVVEGSTLHLTWIRPNYLSLKQINWTFGVFYGIEEKRLKLYGKTNDTNLTLNGLQSCESYIIQVRVLKPFGVGPAVDSTILKTQYDPTAPPKNLRYYNTVNNKTKYVLSWNSSCDRMADTSVAYRICVKDLVKNRENWFQLAPRNQTSIEMPLFVHFGAVYDIKVGTDRPNARYTSTIRLTPTPLPRVSKLDGVQQLNGSLYIIWKTIDDTFWPKELFNHSYEYKVFVSQTPDINDGDIITVKRPPLSYDGQQGVYYHIAVALVEQHGYSGPVSDTIIIGNSLASSSVIIEKKNAIGVVVGIGVIVIALVVALTVFVMRHRRLQRSFLSFASSHYNTRSGSATFTTNDTNDGLEEEDESPVFRGFSDDEPLVLA</sequence>
<dbReference type="SMART" id="SM00135">
    <property type="entry name" value="LY"/>
    <property type="match status" value="5"/>
</dbReference>
<feature type="disulfide bond" evidence="31">
    <location>
        <begin position="1522"/>
        <end position="1534"/>
    </location>
</feature>
<evidence type="ECO:0000256" key="2">
    <source>
        <dbReference type="ARBA" id="ARBA00004158"/>
    </source>
</evidence>
<evidence type="ECO:0000259" key="35">
    <source>
        <dbReference type="PROSITE" id="PS50853"/>
    </source>
</evidence>
<dbReference type="SUPFAM" id="SSF57424">
    <property type="entry name" value="LDL receptor-like module"/>
    <property type="match status" value="9"/>
</dbReference>
<dbReference type="FunFam" id="3.30.60.270:FF:000002">
    <property type="entry name" value="Sortilin-related receptor isoform A"/>
    <property type="match status" value="1"/>
</dbReference>
<evidence type="ECO:0000256" key="1">
    <source>
        <dbReference type="ARBA" id="ARBA00004115"/>
    </source>
</evidence>
<evidence type="ECO:0000256" key="5">
    <source>
        <dbReference type="ARBA" id="ARBA00004393"/>
    </source>
</evidence>
<comment type="similarity">
    <text evidence="9">Belongs to the VPS10-related sortilin family. SORL1 subfamily.</text>
</comment>
<dbReference type="SMART" id="SM00060">
    <property type="entry name" value="FN3"/>
    <property type="match status" value="5"/>
</dbReference>
<feature type="disulfide bond" evidence="31">
    <location>
        <begin position="1585"/>
        <end position="1603"/>
    </location>
</feature>
<feature type="disulfide bond" evidence="31">
    <location>
        <begin position="1529"/>
        <end position="1547"/>
    </location>
</feature>
<dbReference type="Gene3D" id="2.120.10.30">
    <property type="entry name" value="TolB, C-terminal domain"/>
    <property type="match status" value="1"/>
</dbReference>
<evidence type="ECO:0000256" key="18">
    <source>
        <dbReference type="ARBA" id="ARBA00022753"/>
    </source>
</evidence>
<evidence type="ECO:0000256" key="29">
    <source>
        <dbReference type="ARBA" id="ARBA00032450"/>
    </source>
</evidence>
<dbReference type="InterPro" id="IPR036116">
    <property type="entry name" value="FN3_sf"/>
</dbReference>
<feature type="transmembrane region" description="Helical" evidence="34">
    <location>
        <begin position="2347"/>
        <end position="2370"/>
    </location>
</feature>
<evidence type="ECO:0000256" key="19">
    <source>
        <dbReference type="ARBA" id="ARBA00022824"/>
    </source>
</evidence>
<dbReference type="InterPro" id="IPR015943">
    <property type="entry name" value="WD40/YVTN_repeat-like_dom_sf"/>
</dbReference>
<dbReference type="Gene3D" id="1.20.120.180">
    <property type="entry name" value="Proteasome activator pa28, C-terminal domain"/>
    <property type="match status" value="1"/>
</dbReference>
<evidence type="ECO:0000256" key="30">
    <source>
        <dbReference type="ARBA" id="ARBA00037467"/>
    </source>
</evidence>
<keyword evidence="19" id="KW-0256">Endoplasmic reticulum</keyword>
<feature type="domain" description="Fibronectin type-III" evidence="35">
    <location>
        <begin position="1857"/>
        <end position="1949"/>
    </location>
</feature>
<keyword evidence="20" id="KW-0647">Proteasome</keyword>
<dbReference type="PROSITE" id="PS51120">
    <property type="entry name" value="LDLRB"/>
    <property type="match status" value="2"/>
</dbReference>
<keyword evidence="15 34" id="KW-0812">Transmembrane</keyword>
<dbReference type="InterPro" id="IPR003186">
    <property type="entry name" value="PA28_C"/>
</dbReference>
<evidence type="ECO:0000256" key="31">
    <source>
        <dbReference type="PROSITE-ProRule" id="PRU00124"/>
    </source>
</evidence>
<evidence type="ECO:0000256" key="32">
    <source>
        <dbReference type="PROSITE-ProRule" id="PRU00461"/>
    </source>
</evidence>
<feature type="domain" description="Fibronectin type-III" evidence="35">
    <location>
        <begin position="2046"/>
        <end position="2138"/>
    </location>
</feature>
<keyword evidence="27" id="KW-0968">Cytoplasmic vesicle</keyword>
<evidence type="ECO:0000256" key="33">
    <source>
        <dbReference type="SAM" id="MobiDB-lite"/>
    </source>
</evidence>
<dbReference type="InterPro" id="IPR002172">
    <property type="entry name" value="LDrepeatLR_classA_rpt"/>
</dbReference>
<dbReference type="GO" id="GO:0006892">
    <property type="term" value="P:post-Golgi vesicle-mediated transport"/>
    <property type="evidence" value="ECO:0007669"/>
    <property type="project" value="TreeGrafter"/>
</dbReference>
<keyword evidence="26" id="KW-0325">Glycoprotein</keyword>
<comment type="function">
    <text evidence="30">Implicated in immunoproteasome assembly and required for efficient antigen processing. The PA28 activator complex enhances the generation of class I binding peptides by altering the cleavage pattern of the proteasome.</text>
</comment>
<evidence type="ECO:0000256" key="16">
    <source>
        <dbReference type="ARBA" id="ARBA00022729"/>
    </source>
</evidence>
<gene>
    <name evidence="36" type="ORF">OSB1V03_LOCUS3288</name>
</gene>
<dbReference type="Proteomes" id="UP000759131">
    <property type="component" value="Unassembled WGS sequence"/>
</dbReference>
<dbReference type="SUPFAM" id="SSF63825">
    <property type="entry name" value="YWTD domain"/>
    <property type="match status" value="1"/>
</dbReference>
<evidence type="ECO:0000256" key="28">
    <source>
        <dbReference type="ARBA" id="ARBA00029896"/>
    </source>
</evidence>
<evidence type="ECO:0000256" key="12">
    <source>
        <dbReference type="ARBA" id="ARBA00022475"/>
    </source>
</evidence>
<dbReference type="InterPro" id="IPR036055">
    <property type="entry name" value="LDL_receptor-like_sf"/>
</dbReference>
<evidence type="ECO:0000256" key="26">
    <source>
        <dbReference type="ARBA" id="ARBA00023180"/>
    </source>
</evidence>
<dbReference type="Pfam" id="PF15902">
    <property type="entry name" value="Sortilin-Vps10"/>
    <property type="match status" value="1"/>
</dbReference>
<keyword evidence="11" id="KW-0813">Transport</keyword>
<keyword evidence="16" id="KW-0732">Signal</keyword>
<evidence type="ECO:0000256" key="11">
    <source>
        <dbReference type="ARBA" id="ARBA00022448"/>
    </source>
</evidence>
<dbReference type="GO" id="GO:0031901">
    <property type="term" value="C:early endosome membrane"/>
    <property type="evidence" value="ECO:0007669"/>
    <property type="project" value="UniProtKB-SubCell"/>
</dbReference>
<feature type="compositionally biased region" description="Basic and acidic residues" evidence="33">
    <location>
        <begin position="72"/>
        <end position="84"/>
    </location>
</feature>
<keyword evidence="37" id="KW-1185">Reference proteome</keyword>
<comment type="similarity">
    <text evidence="8">Belongs to the PA28 family.</text>
</comment>
<evidence type="ECO:0000256" key="22">
    <source>
        <dbReference type="ARBA" id="ARBA00023034"/>
    </source>
</evidence>
<dbReference type="FunFam" id="4.10.400.10:FF:000002">
    <property type="entry name" value="Low-density lipoprotein receptor-related protein 1"/>
    <property type="match status" value="1"/>
</dbReference>
<keyword evidence="17" id="KW-0677">Repeat</keyword>
<dbReference type="InterPro" id="IPR031778">
    <property type="entry name" value="Sortilin_N"/>
</dbReference>
<evidence type="ECO:0000256" key="14">
    <source>
        <dbReference type="ARBA" id="ARBA00022583"/>
    </source>
</evidence>
<dbReference type="PROSITE" id="PS01209">
    <property type="entry name" value="LDLRA_1"/>
    <property type="match status" value="4"/>
</dbReference>
<keyword evidence="18" id="KW-0967">Endosome</keyword>
<evidence type="ECO:0000256" key="34">
    <source>
        <dbReference type="SAM" id="Phobius"/>
    </source>
</evidence>
<feature type="repeat" description="LDL-receptor class B" evidence="32">
    <location>
        <begin position="1064"/>
        <end position="1108"/>
    </location>
</feature>
<dbReference type="GO" id="GO:0055038">
    <property type="term" value="C:recycling endosome membrane"/>
    <property type="evidence" value="ECO:0007669"/>
    <property type="project" value="UniProtKB-SubCell"/>
</dbReference>
<dbReference type="InterPro" id="IPR003185">
    <property type="entry name" value="Proteasome_activ_PA28_N"/>
</dbReference>
<dbReference type="InterPro" id="IPR050310">
    <property type="entry name" value="VPS10-sortilin"/>
</dbReference>
<dbReference type="Gene3D" id="4.10.400.10">
    <property type="entry name" value="Low-density Lipoprotein Receptor"/>
    <property type="match status" value="9"/>
</dbReference>
<dbReference type="InterPro" id="IPR006581">
    <property type="entry name" value="VPS10"/>
</dbReference>
<feature type="disulfide bond" evidence="31">
    <location>
        <begin position="1652"/>
        <end position="1667"/>
    </location>
</feature>
<evidence type="ECO:0000256" key="7">
    <source>
        <dbReference type="ARBA" id="ARBA00004545"/>
    </source>
</evidence>
<feature type="region of interest" description="Disordered" evidence="33">
    <location>
        <begin position="2393"/>
        <end position="2426"/>
    </location>
</feature>
<feature type="disulfide bond" evidence="31">
    <location>
        <begin position="1502"/>
        <end position="1517"/>
    </location>
</feature>
<evidence type="ECO:0000313" key="37">
    <source>
        <dbReference type="Proteomes" id="UP000759131"/>
    </source>
</evidence>
<dbReference type="SUPFAM" id="SSF110296">
    <property type="entry name" value="Oligoxyloglucan reducing end-specific cellobiohydrolase"/>
    <property type="match status" value="1"/>
</dbReference>
<dbReference type="PANTHER" id="PTHR12106">
    <property type="entry name" value="SORTILIN RELATED"/>
    <property type="match status" value="1"/>
</dbReference>
<dbReference type="Gene3D" id="2.60.40.10">
    <property type="entry name" value="Immunoglobulins"/>
    <property type="match status" value="3"/>
</dbReference>
<dbReference type="InterPro" id="IPR003961">
    <property type="entry name" value="FN3_dom"/>
</dbReference>
<dbReference type="OrthoDB" id="6484126at2759"/>
<dbReference type="InterPro" id="IPR023415">
    <property type="entry name" value="LDLR_class-A_CS"/>
</dbReference>
<evidence type="ECO:0000256" key="20">
    <source>
        <dbReference type="ARBA" id="ARBA00022942"/>
    </source>
</evidence>
<feature type="disulfide bond" evidence="31">
    <location>
        <begin position="1449"/>
        <end position="1467"/>
    </location>
</feature>
<dbReference type="PANTHER" id="PTHR12106:SF27">
    <property type="entry name" value="SORTILIN-RELATED RECEPTOR"/>
    <property type="match status" value="1"/>
</dbReference>
<dbReference type="PROSITE" id="PS50068">
    <property type="entry name" value="LDLRA_2"/>
    <property type="match status" value="9"/>
</dbReference>
<feature type="disulfide bond" evidence="31">
    <location>
        <begin position="1739"/>
        <end position="1754"/>
    </location>
</feature>
<feature type="disulfide bond" evidence="31">
    <location>
        <begin position="1461"/>
        <end position="1476"/>
    </location>
</feature>
<proteinExistence type="inferred from homology"/>
<evidence type="ECO:0000256" key="25">
    <source>
        <dbReference type="ARBA" id="ARBA00023170"/>
    </source>
</evidence>
<feature type="repeat" description="LDL-receptor class B" evidence="32">
    <location>
        <begin position="1157"/>
        <end position="1202"/>
    </location>
</feature>
<evidence type="ECO:0000256" key="4">
    <source>
        <dbReference type="ARBA" id="ARBA00004251"/>
    </source>
</evidence>
<evidence type="ECO:0000256" key="6">
    <source>
        <dbReference type="ARBA" id="ARBA00004480"/>
    </source>
</evidence>
<feature type="disulfide bond" evidence="31">
    <location>
        <begin position="1377"/>
        <end position="1392"/>
    </location>
</feature>
<dbReference type="InterPro" id="IPR011042">
    <property type="entry name" value="6-blade_b-propeller_TolB-like"/>
</dbReference>
<keyword evidence="24 31" id="KW-1015">Disulfide bond</keyword>
<evidence type="ECO:0000256" key="10">
    <source>
        <dbReference type="ARBA" id="ARBA00013467"/>
    </source>
</evidence>
<dbReference type="SUPFAM" id="SSF47216">
    <property type="entry name" value="Proteasome activator"/>
    <property type="match status" value="1"/>
</dbReference>
<dbReference type="Pfam" id="PF02251">
    <property type="entry name" value="PA28_N"/>
    <property type="match status" value="1"/>
</dbReference>
<comment type="caution">
    <text evidence="31">Lacks conserved residue(s) required for the propagation of feature annotation.</text>
</comment>
<feature type="disulfide bond" evidence="31">
    <location>
        <begin position="1578"/>
        <end position="1590"/>
    </location>
</feature>
<dbReference type="Pfam" id="PF02252">
    <property type="entry name" value="PA28_C"/>
    <property type="match status" value="1"/>
</dbReference>
<dbReference type="EMBL" id="CAJPIZ010001304">
    <property type="protein sequence ID" value="CAG2103255.1"/>
    <property type="molecule type" value="Genomic_DNA"/>
</dbReference>
<evidence type="ECO:0000256" key="24">
    <source>
        <dbReference type="ARBA" id="ARBA00023157"/>
    </source>
</evidence>
<feature type="disulfide bond" evidence="31">
    <location>
        <begin position="1640"/>
        <end position="1658"/>
    </location>
</feature>
<feature type="disulfide bond" evidence="31">
    <location>
        <begin position="1541"/>
        <end position="1556"/>
    </location>
</feature>
<keyword evidence="25" id="KW-0675">Receptor</keyword>
<evidence type="ECO:0000256" key="13">
    <source>
        <dbReference type="ARBA" id="ARBA00022536"/>
    </source>
</evidence>
<keyword evidence="13" id="KW-0245">EGF-like domain</keyword>
<dbReference type="GO" id="GO:0032585">
    <property type="term" value="C:multivesicular body membrane"/>
    <property type="evidence" value="ECO:0007669"/>
    <property type="project" value="UniProtKB-SubCell"/>
</dbReference>
<evidence type="ECO:0000256" key="3">
    <source>
        <dbReference type="ARBA" id="ARBA00004212"/>
    </source>
</evidence>
<feature type="disulfide bond" evidence="31">
    <location>
        <begin position="1633"/>
        <end position="1645"/>
    </location>
</feature>
<protein>
    <recommendedName>
        <fullName evidence="10">Sortilin-related receptor</fullName>
    </recommendedName>
    <alternativeName>
        <fullName evidence="28">Low-density lipoprotein receptor relative with 11 ligand-binding repeats</fullName>
    </alternativeName>
    <alternativeName>
        <fullName evidence="29">Sorting protein-related receptor containing LDLR class A repeats</fullName>
    </alternativeName>
</protein>
<dbReference type="SMART" id="SM00192">
    <property type="entry name" value="LDLa"/>
    <property type="match status" value="9"/>
</dbReference>
<dbReference type="Gene3D" id="2.130.10.10">
    <property type="entry name" value="YVTN repeat-like/Quinoprotein amine dehydrogenase"/>
    <property type="match status" value="1"/>
</dbReference>
<keyword evidence="23 34" id="KW-0472">Membrane</keyword>
<feature type="compositionally biased region" description="Polar residues" evidence="33">
    <location>
        <begin position="2393"/>
        <end position="2402"/>
    </location>
</feature>
<feature type="disulfide bond" evidence="31">
    <location>
        <begin position="1694"/>
        <end position="1709"/>
    </location>
</feature>
<keyword evidence="22" id="KW-0333">Golgi apparatus</keyword>
<evidence type="ECO:0000256" key="15">
    <source>
        <dbReference type="ARBA" id="ARBA00022692"/>
    </source>
</evidence>
<dbReference type="InterPro" id="IPR013783">
    <property type="entry name" value="Ig-like_fold"/>
</dbReference>
<feature type="region of interest" description="Disordered" evidence="33">
    <location>
        <begin position="64"/>
        <end position="87"/>
    </location>
</feature>
<dbReference type="InterPro" id="IPR036252">
    <property type="entry name" value="Proteasome_activ_sf"/>
</dbReference>
<dbReference type="FunFam" id="4.10.400.10:FF:000034">
    <property type="entry name" value="Low-density lipoprotein receptor-related protein 2"/>
    <property type="match status" value="1"/>
</dbReference>
<feature type="disulfide bond" evidence="31">
    <location>
        <begin position="1727"/>
        <end position="1745"/>
    </location>
</feature>
<dbReference type="InterPro" id="IPR036997">
    <property type="entry name" value="PA28_C_sf"/>
</dbReference>
<dbReference type="SMART" id="SM00602">
    <property type="entry name" value="VPS10"/>
    <property type="match status" value="1"/>
</dbReference>
<dbReference type="Gene3D" id="3.30.60.270">
    <property type="match status" value="1"/>
</dbReference>
<dbReference type="InterPro" id="IPR000033">
    <property type="entry name" value="LDLR_classB_rpt"/>
</dbReference>
<dbReference type="CDD" id="cd00063">
    <property type="entry name" value="FN3"/>
    <property type="match status" value="3"/>
</dbReference>
<keyword evidence="14" id="KW-0254">Endocytosis</keyword>
<dbReference type="Pfam" id="PF00057">
    <property type="entry name" value="Ldl_recept_a"/>
    <property type="match status" value="9"/>
</dbReference>
<comment type="subcellular location">
    <subcellularLocation>
        <location evidence="4">Cell membrane</location>
        <topology evidence="4">Single-pass type I membrane protein</topology>
    </subcellularLocation>
    <subcellularLocation>
        <location evidence="3">Cytoplasmic vesicle</location>
        <location evidence="3">Secretory vesicle membrane</location>
        <topology evidence="3">Single-pass type I membrane protein</topology>
    </subcellularLocation>
    <subcellularLocation>
        <location evidence="2">Early endosome membrane</location>
        <topology evidence="2">Single-pass type I membrane protein</topology>
    </subcellularLocation>
    <subcellularLocation>
        <location evidence="1">Endoplasmic reticulum membrane</location>
        <topology evidence="1">Single-pass type I membrane protein</topology>
    </subcellularLocation>
    <subcellularLocation>
        <location evidence="7">Endosome</location>
        <location evidence="7">Multivesicular body membrane</location>
        <topology evidence="7">Single-pass type I membrane protein</topology>
    </subcellularLocation>
    <subcellularLocation>
        <location evidence="5">Golgi apparatus</location>
        <location evidence="5">trans-Golgi network membrane</location>
        <topology evidence="5">Single-pass type I membrane protein</topology>
    </subcellularLocation>
    <subcellularLocation>
        <location evidence="6">Recycling endosome membrane</location>
        <topology evidence="6">Single-pass type I membrane protein</topology>
    </subcellularLocation>
</comment>
<dbReference type="Pfam" id="PF00041">
    <property type="entry name" value="fn3"/>
    <property type="match status" value="2"/>
</dbReference>
<keyword evidence="21 34" id="KW-1133">Transmembrane helix</keyword>
<evidence type="ECO:0000313" key="36">
    <source>
        <dbReference type="EMBL" id="CAD7622825.1"/>
    </source>
</evidence>
<feature type="disulfide bond" evidence="31">
    <location>
        <begin position="1597"/>
        <end position="1612"/>
    </location>
</feature>
<dbReference type="GO" id="GO:0005789">
    <property type="term" value="C:endoplasmic reticulum membrane"/>
    <property type="evidence" value="ECO:0007669"/>
    <property type="project" value="UniProtKB-SubCell"/>
</dbReference>
<feature type="disulfide bond" evidence="31">
    <location>
        <begin position="1365"/>
        <end position="1383"/>
    </location>
</feature>
<feature type="disulfide bond" evidence="31">
    <location>
        <begin position="1358"/>
        <end position="1370"/>
    </location>
</feature>
<accession>A0A7R9KHA2</accession>
<dbReference type="PRINTS" id="PR00261">
    <property type="entry name" value="LDLRECEPTOR"/>
</dbReference>
<dbReference type="FunFam" id="2.120.10.30:FF:000241">
    <property type="entry name" value="Low-density lipoprotein receptor-related protein 6"/>
    <property type="match status" value="1"/>
</dbReference>
<dbReference type="FunFam" id="1.20.120.180:FF:000002">
    <property type="entry name" value="Proteasome activator complex subunit 1"/>
    <property type="match status" value="1"/>
</dbReference>
<dbReference type="EMBL" id="OC855879">
    <property type="protein sequence ID" value="CAD7622825.1"/>
    <property type="molecule type" value="Genomic_DNA"/>
</dbReference>
<feature type="disulfide bond" evidence="31">
    <location>
        <begin position="1483"/>
        <end position="1495"/>
    </location>
</feature>
<keyword evidence="12" id="KW-1003">Cell membrane</keyword>
<dbReference type="PROSITE" id="PS50853">
    <property type="entry name" value="FN3"/>
    <property type="match status" value="3"/>
</dbReference>
<dbReference type="InterPro" id="IPR057841">
    <property type="entry name" value="FN3_SORL1"/>
</dbReference>
<name>A0A7R9KHA2_9ACAR</name>
<evidence type="ECO:0000256" key="21">
    <source>
        <dbReference type="ARBA" id="ARBA00022989"/>
    </source>
</evidence>
<feature type="disulfide bond" evidence="31">
    <location>
        <begin position="1490"/>
        <end position="1508"/>
    </location>
</feature>
<dbReference type="Pfam" id="PF25814">
    <property type="entry name" value="fn3_SORL1"/>
    <property type="match status" value="1"/>
</dbReference>
<dbReference type="GO" id="GO:0008537">
    <property type="term" value="C:proteasome activator complex"/>
    <property type="evidence" value="ECO:0007669"/>
    <property type="project" value="InterPro"/>
</dbReference>
<evidence type="ECO:0000256" key="27">
    <source>
        <dbReference type="ARBA" id="ARBA00023329"/>
    </source>
</evidence>
<dbReference type="GO" id="GO:0005886">
    <property type="term" value="C:plasma membrane"/>
    <property type="evidence" value="ECO:0007669"/>
    <property type="project" value="UniProtKB-SubCell"/>
</dbReference>
<evidence type="ECO:0000256" key="23">
    <source>
        <dbReference type="ARBA" id="ARBA00023136"/>
    </source>
</evidence>
<dbReference type="GO" id="GO:0006897">
    <property type="term" value="P:endocytosis"/>
    <property type="evidence" value="ECO:0007669"/>
    <property type="project" value="UniProtKB-KW"/>
</dbReference>
<dbReference type="GO" id="GO:0030658">
    <property type="term" value="C:transport vesicle membrane"/>
    <property type="evidence" value="ECO:0007669"/>
    <property type="project" value="UniProtKB-SubCell"/>
</dbReference>
<evidence type="ECO:0000256" key="8">
    <source>
        <dbReference type="ARBA" id="ARBA00005883"/>
    </source>
</evidence>